<dbReference type="RefSeq" id="WP_184277523.1">
    <property type="nucleotide sequence ID" value="NZ_JACHLJ010000001.1"/>
</dbReference>
<reference evidence="1 2" key="1">
    <citation type="submission" date="2020-08" db="EMBL/GenBank/DDBJ databases">
        <title>Functional genomics of gut bacteria from endangered species of beetles.</title>
        <authorList>
            <person name="Carlos-Shanley C."/>
        </authorList>
    </citation>
    <scope>NUCLEOTIDE SEQUENCE [LARGE SCALE GENOMIC DNA]</scope>
    <source>
        <strain evidence="1 2">S00192</strain>
    </source>
</reference>
<proteinExistence type="predicted"/>
<accession>A0A7W9FRD8</accession>
<sequence length="69" mass="7227">MAAARMSVVEISVTVEIDGRNFTTQIAGSYDALRSVEAARGVGRQIGEQLGECLALRIQHGGPISRAAA</sequence>
<evidence type="ECO:0000313" key="1">
    <source>
        <dbReference type="EMBL" id="MBB5770150.1"/>
    </source>
</evidence>
<dbReference type="EMBL" id="JACHLJ010000001">
    <property type="protein sequence ID" value="MBB5770150.1"/>
    <property type="molecule type" value="Genomic_DNA"/>
</dbReference>
<name>A0A7W9FRD8_BREVE</name>
<dbReference type="Proteomes" id="UP000556201">
    <property type="component" value="Unassembled WGS sequence"/>
</dbReference>
<protein>
    <submittedName>
        <fullName evidence="1">Uncharacterized protein</fullName>
    </submittedName>
</protein>
<dbReference type="AlphaFoldDB" id="A0A7W9FRD8"/>
<organism evidence="1 2">
    <name type="scientific">Brevundimonas vesicularis</name>
    <name type="common">Pseudomonas vesicularis</name>
    <dbReference type="NCBI Taxonomy" id="41276"/>
    <lineage>
        <taxon>Bacteria</taxon>
        <taxon>Pseudomonadati</taxon>
        <taxon>Pseudomonadota</taxon>
        <taxon>Alphaproteobacteria</taxon>
        <taxon>Caulobacterales</taxon>
        <taxon>Caulobacteraceae</taxon>
        <taxon>Brevundimonas</taxon>
    </lineage>
</organism>
<evidence type="ECO:0000313" key="2">
    <source>
        <dbReference type="Proteomes" id="UP000556201"/>
    </source>
</evidence>
<gene>
    <name evidence="1" type="ORF">HNP47_000119</name>
</gene>
<comment type="caution">
    <text evidence="1">The sequence shown here is derived from an EMBL/GenBank/DDBJ whole genome shotgun (WGS) entry which is preliminary data.</text>
</comment>